<keyword evidence="8" id="KW-1185">Reference proteome</keyword>
<evidence type="ECO:0000256" key="1">
    <source>
        <dbReference type="ARBA" id="ARBA00004370"/>
    </source>
</evidence>
<evidence type="ECO:0000256" key="3">
    <source>
        <dbReference type="ARBA" id="ARBA00022989"/>
    </source>
</evidence>
<dbReference type="InterPro" id="IPR017452">
    <property type="entry name" value="GPCR_Rhodpsn_7TM"/>
</dbReference>
<feature type="compositionally biased region" description="Basic and acidic residues" evidence="5">
    <location>
        <begin position="798"/>
        <end position="819"/>
    </location>
</feature>
<feature type="compositionally biased region" description="Low complexity" evidence="5">
    <location>
        <begin position="848"/>
        <end position="858"/>
    </location>
</feature>
<feature type="region of interest" description="Disordered" evidence="5">
    <location>
        <begin position="845"/>
        <end position="868"/>
    </location>
</feature>
<reference evidence="9" key="1">
    <citation type="submission" date="2025-08" db="UniProtKB">
        <authorList>
            <consortium name="RefSeq"/>
        </authorList>
    </citation>
    <scope>IDENTIFICATION</scope>
</reference>
<proteinExistence type="predicted"/>
<feature type="compositionally biased region" description="Polar residues" evidence="5">
    <location>
        <begin position="1363"/>
        <end position="1389"/>
    </location>
</feature>
<feature type="compositionally biased region" description="Low complexity" evidence="5">
    <location>
        <begin position="491"/>
        <end position="503"/>
    </location>
</feature>
<dbReference type="Gene3D" id="1.20.1070.10">
    <property type="entry name" value="Rhodopsin 7-helix transmembrane proteins"/>
    <property type="match status" value="1"/>
</dbReference>
<feature type="transmembrane region" description="Helical" evidence="6">
    <location>
        <begin position="93"/>
        <end position="116"/>
    </location>
</feature>
<evidence type="ECO:0000256" key="4">
    <source>
        <dbReference type="ARBA" id="ARBA00023136"/>
    </source>
</evidence>
<sequence>MTWSFFQLDAVPSNTVMPTYAVALSWIVLSPVAFLSNILAIIFVLHYRPLFHSCDVALVSLLVAMATDAVFLFPVQAVVELGEFLWSQELCTFYVWLFVTLRALTLLVILMINVYWMASLRVTLKGQLFTSSKSAKFCVCICWLASVLLGIIPATGGVVMFQYYEDGVCKFLPANISFGFALVFTILPLLSFIMGLISSIDSMQLFRQIRSIILARYNAGRFRLPNSTSGSDRSAHAKYNELNVSTDLCRLVIALTLVSSALNGLPLMVAQFVQMIQDYDRVSMETTLLYLLLIEALVVPHLIWLLSDRYRHAAAYTWKVFVQRDSSYREEDAASCVLQAFRFQVKSSSPRRHANGSGPPKVNENGNATSIDENELSMIASPGNNLGLVNHQRSSRNQQGSSDSTNGRLRTIMTTDLDDGMTVITHVPALPSPDQEIHLYQTLMVPGQAEANGMKPKEAPKKSPRNFASNSKKLKVNGSASSPALEFPQTSSADVSRSPSSSSRQEWKEKMKKKYLPAVLLDKSADDIAISSKSFKGDEMHEQNVYTDIDISYEAALKKAPVVHSPSTESNYYISSDYHYSYLADSATSATLKKQMSSQDDGMYESCDIVSVLGDTQATQETVVAEDIYAEPIKNSSGSASGVVSTSISAKHPVDAYDSSVTKNTFYSDVTTLGYVNAGFEGHPDLTRFKNNVIAVEFEEREDEILAALQAENSKEVIESTTTLKSFIRRDNYRKFLPYTNLIISSVDVEEEQSVESRDTETKVDIASTGENQRVTTFGDFPAVSKKLNGSDIPLTHQGEDVKTAHEDKGSNLPHDDYNRLETVSGTEMLMLKMKKVRQAIAMDSTDDSTYSGDSSNDWSSEVNDQSQAQDLPFSEKVDNKSDNSLSSVANNLHPKSHVIDESLLDTSDAVKMPSAKIHSNFHLHENAIENKTLENNSASFSDLPVKATQKSKQANYSSNPFLRESFEQSMQSSQYSTNVNSNPFFSSDDIFIGPEFVSSFPSSTTLESSNVNSTSTARPKPKRQSSSRPRHTSSEDELDSIFDEREEVFPGSSKNPFFTSKVEDVDTAQNESDSDASDRSVIIKPYGRRRPAWMEDPLMTTSQGDSYADLPTSESDTDTLGDSNHFSTFSMTVTDDSSHGVVEYDFDAVNIGGVSNNNPNTVNYLRALKAAHPNVVQYQFDEEIERGFEDALAVNYASSHSLSFGGLGLCFESIKEEPEESLSESLTSLDGVELDPKTIFKTQAVVSRPPSRASITSPSLSYPSQEIFQENFEESATSFLPTFERTSADGSDDVIYKTNGNTTPPKPPLDPWGFALPVVSQRQGIASQPFRFSVDFDEENGDIERADDIVTSLALEPERTNPFKQSDWANESQTNPSQGSMGNNSLGPTQAKDPPTPINTSINSAYF</sequence>
<dbReference type="InterPro" id="IPR022347">
    <property type="entry name" value="GCR_153/162"/>
</dbReference>
<dbReference type="GO" id="GO:0016020">
    <property type="term" value="C:membrane"/>
    <property type="evidence" value="ECO:0007669"/>
    <property type="project" value="UniProtKB-SubCell"/>
</dbReference>
<evidence type="ECO:0000259" key="7">
    <source>
        <dbReference type="PROSITE" id="PS50262"/>
    </source>
</evidence>
<feature type="transmembrane region" description="Helical" evidence="6">
    <location>
        <begin position="248"/>
        <end position="268"/>
    </location>
</feature>
<evidence type="ECO:0000256" key="2">
    <source>
        <dbReference type="ARBA" id="ARBA00022692"/>
    </source>
</evidence>
<feature type="compositionally biased region" description="Polar residues" evidence="5">
    <location>
        <begin position="859"/>
        <end position="868"/>
    </location>
</feature>
<dbReference type="GeneID" id="106079323"/>
<evidence type="ECO:0000313" key="8">
    <source>
        <dbReference type="Proteomes" id="UP001165740"/>
    </source>
</evidence>
<feature type="region of interest" description="Disordered" evidence="5">
    <location>
        <begin position="1355"/>
        <end position="1408"/>
    </location>
</feature>
<dbReference type="SUPFAM" id="SSF81321">
    <property type="entry name" value="Family A G protein-coupled receptor-like"/>
    <property type="match status" value="1"/>
</dbReference>
<feature type="region of interest" description="Disordered" evidence="5">
    <location>
        <begin position="349"/>
        <end position="368"/>
    </location>
</feature>
<feature type="region of interest" description="Disordered" evidence="5">
    <location>
        <begin position="1003"/>
        <end position="1123"/>
    </location>
</feature>
<name>A0A9W2YPQ7_BIOGL</name>
<dbReference type="PANTHER" id="PTHR16518">
    <property type="entry name" value="G-PROTEIN COUPLED RECEPTOR 153, 162"/>
    <property type="match status" value="1"/>
</dbReference>
<dbReference type="PROSITE" id="PS50262">
    <property type="entry name" value="G_PROTEIN_RECEP_F1_2"/>
    <property type="match status" value="1"/>
</dbReference>
<organism evidence="8 9">
    <name type="scientific">Biomphalaria glabrata</name>
    <name type="common">Bloodfluke planorb</name>
    <name type="synonym">Freshwater snail</name>
    <dbReference type="NCBI Taxonomy" id="6526"/>
    <lineage>
        <taxon>Eukaryota</taxon>
        <taxon>Metazoa</taxon>
        <taxon>Spiralia</taxon>
        <taxon>Lophotrochozoa</taxon>
        <taxon>Mollusca</taxon>
        <taxon>Gastropoda</taxon>
        <taxon>Heterobranchia</taxon>
        <taxon>Euthyneura</taxon>
        <taxon>Panpulmonata</taxon>
        <taxon>Hygrophila</taxon>
        <taxon>Lymnaeoidea</taxon>
        <taxon>Planorbidae</taxon>
        <taxon>Biomphalaria</taxon>
    </lineage>
</organism>
<feature type="transmembrane region" description="Helical" evidence="6">
    <location>
        <begin position="176"/>
        <end position="200"/>
    </location>
</feature>
<dbReference type="PANTHER" id="PTHR16518:SF4">
    <property type="entry name" value="G-PROTEIN COUPLED RECEPTOR 153 ISOFORM X1-RELATED"/>
    <property type="match status" value="1"/>
</dbReference>
<feature type="region of interest" description="Disordered" evidence="5">
    <location>
        <begin position="451"/>
        <end position="508"/>
    </location>
</feature>
<feature type="compositionally biased region" description="Acidic residues" evidence="5">
    <location>
        <begin position="1036"/>
        <end position="1047"/>
    </location>
</feature>
<feature type="region of interest" description="Disordered" evidence="5">
    <location>
        <begin position="382"/>
        <end position="408"/>
    </location>
</feature>
<feature type="region of interest" description="Disordered" evidence="5">
    <location>
        <begin position="789"/>
        <end position="819"/>
    </location>
</feature>
<dbReference type="Proteomes" id="UP001165740">
    <property type="component" value="Chromosome 13"/>
</dbReference>
<gene>
    <name evidence="9" type="primary">LOC106079323</name>
</gene>
<protein>
    <submittedName>
        <fullName evidence="9">Uncharacterized protein LOC106079323 isoform X1</fullName>
    </submittedName>
</protein>
<evidence type="ECO:0000313" key="9">
    <source>
        <dbReference type="RefSeq" id="XP_055864704.1"/>
    </source>
</evidence>
<feature type="transmembrane region" description="Helical" evidence="6">
    <location>
        <begin position="137"/>
        <end position="164"/>
    </location>
</feature>
<dbReference type="OrthoDB" id="9887972at2759"/>
<feature type="compositionally biased region" description="Polar residues" evidence="5">
    <location>
        <begin position="1399"/>
        <end position="1408"/>
    </location>
</feature>
<dbReference type="GO" id="GO:0004930">
    <property type="term" value="F:G protein-coupled receptor activity"/>
    <property type="evidence" value="ECO:0007669"/>
    <property type="project" value="InterPro"/>
</dbReference>
<accession>A0A9W2YPQ7</accession>
<feature type="compositionally biased region" description="Polar residues" evidence="5">
    <location>
        <begin position="1113"/>
        <end position="1123"/>
    </location>
</feature>
<dbReference type="RefSeq" id="XP_055864704.1">
    <property type="nucleotide sequence ID" value="XM_056008729.1"/>
</dbReference>
<evidence type="ECO:0000256" key="6">
    <source>
        <dbReference type="SAM" id="Phobius"/>
    </source>
</evidence>
<feature type="transmembrane region" description="Helical" evidence="6">
    <location>
        <begin position="56"/>
        <end position="73"/>
    </location>
</feature>
<dbReference type="PRINTS" id="PR01991">
    <property type="entry name" value="GPR153GPR162"/>
</dbReference>
<evidence type="ECO:0000256" key="5">
    <source>
        <dbReference type="SAM" id="MobiDB-lite"/>
    </source>
</evidence>
<feature type="domain" description="G-protein coupled receptors family 1 profile" evidence="7">
    <location>
        <begin position="36"/>
        <end position="304"/>
    </location>
</feature>
<comment type="subcellular location">
    <subcellularLocation>
        <location evidence="1">Membrane</location>
    </subcellularLocation>
</comment>
<keyword evidence="2 6" id="KW-0812">Transmembrane</keyword>
<feature type="transmembrane region" description="Helical" evidence="6">
    <location>
        <begin position="20"/>
        <end position="44"/>
    </location>
</feature>
<feature type="compositionally biased region" description="Basic residues" evidence="5">
    <location>
        <begin position="1020"/>
        <end position="1032"/>
    </location>
</feature>
<dbReference type="OMA" id="WASRIEP"/>
<feature type="compositionally biased region" description="Polar residues" evidence="5">
    <location>
        <begin position="391"/>
        <end position="408"/>
    </location>
</feature>
<keyword evidence="4 6" id="KW-0472">Membrane</keyword>
<keyword evidence="3 6" id="KW-1133">Transmembrane helix</keyword>